<evidence type="ECO:0000313" key="10">
    <source>
        <dbReference type="Proteomes" id="UP000199072"/>
    </source>
</evidence>
<keyword evidence="5 6" id="KW-0378">Hydrolase</keyword>
<dbReference type="InterPro" id="IPR002467">
    <property type="entry name" value="Pept_M24A_MAP1"/>
</dbReference>
<dbReference type="Pfam" id="PF00557">
    <property type="entry name" value="Peptidase_M24"/>
    <property type="match status" value="1"/>
</dbReference>
<dbReference type="PANTHER" id="PTHR43330">
    <property type="entry name" value="METHIONINE AMINOPEPTIDASE"/>
    <property type="match status" value="1"/>
</dbReference>
<protein>
    <recommendedName>
        <fullName evidence="6 7">Methionine aminopeptidase</fullName>
        <shortName evidence="6">MAP</shortName>
        <shortName evidence="6">MetAP</shortName>
        <ecNumber evidence="6 7">3.4.11.18</ecNumber>
    </recommendedName>
    <alternativeName>
        <fullName evidence="6">Peptidase M</fullName>
    </alternativeName>
</protein>
<dbReference type="AlphaFoldDB" id="A0A1G7HF07"/>
<evidence type="ECO:0000256" key="1">
    <source>
        <dbReference type="ARBA" id="ARBA00002521"/>
    </source>
</evidence>
<feature type="binding site" evidence="6">
    <location>
        <position position="105"/>
    </location>
    <ligand>
        <name>a divalent metal cation</name>
        <dbReference type="ChEBI" id="CHEBI:60240"/>
        <label>1</label>
    </ligand>
</feature>
<dbReference type="Gene3D" id="3.90.230.10">
    <property type="entry name" value="Creatinase/methionine aminopeptidase superfamily"/>
    <property type="match status" value="1"/>
</dbReference>
<evidence type="ECO:0000256" key="4">
    <source>
        <dbReference type="ARBA" id="ARBA00022723"/>
    </source>
</evidence>
<dbReference type="STRING" id="1391627.SAMN05216464_111195"/>
<keyword evidence="10" id="KW-1185">Reference proteome</keyword>
<sequence length="254" mass="27739">MIIANEADLAGMKKVSDAVALTLKEMRAYARPGMSTKELDNYGGLLLEKFGAKSAPYLTYKFPGHTCISINNEVCHGIPSTDNIIQEGDLLNIDVSAELAGFWSDNGGSFIVGQDIHKQANLVDTSREILKKAINAIKGGVKINEIGGLIENEAKKNGYKVIKNLGGHGIGRSLHEQPDGVLNYRDRLDQRRFRKNTVVAIETFITTDSSWAVELPDGFTLVGDKGGFSVQHEHTIMVTDGLPIILTEQNGIWD</sequence>
<feature type="binding site" evidence="6">
    <location>
        <position position="168"/>
    </location>
    <ligand>
        <name>a divalent metal cation</name>
        <dbReference type="ChEBI" id="CHEBI:60240"/>
        <label>2</label>
        <note>catalytic</note>
    </ligand>
</feature>
<feature type="binding site" evidence="6">
    <location>
        <position position="233"/>
    </location>
    <ligand>
        <name>a divalent metal cation</name>
        <dbReference type="ChEBI" id="CHEBI:60240"/>
        <label>2</label>
        <note>catalytic</note>
    </ligand>
</feature>
<name>A0A1G7HF07_9SPHI</name>
<evidence type="ECO:0000256" key="2">
    <source>
        <dbReference type="ARBA" id="ARBA00022438"/>
    </source>
</evidence>
<dbReference type="GO" id="GO:0070006">
    <property type="term" value="F:metalloaminopeptidase activity"/>
    <property type="evidence" value="ECO:0007669"/>
    <property type="project" value="UniProtKB-UniRule"/>
</dbReference>
<evidence type="ECO:0000313" key="9">
    <source>
        <dbReference type="EMBL" id="SDE98884.1"/>
    </source>
</evidence>
<dbReference type="InterPro" id="IPR000994">
    <property type="entry name" value="Pept_M24"/>
</dbReference>
<dbReference type="NCBIfam" id="TIGR00500">
    <property type="entry name" value="met_pdase_I"/>
    <property type="match status" value="1"/>
</dbReference>
<dbReference type="RefSeq" id="WP_091152604.1">
    <property type="nucleotide sequence ID" value="NZ_FNAI01000011.1"/>
</dbReference>
<reference evidence="9 10" key="1">
    <citation type="submission" date="2016-10" db="EMBL/GenBank/DDBJ databases">
        <authorList>
            <person name="de Groot N.N."/>
        </authorList>
    </citation>
    <scope>NUCLEOTIDE SEQUENCE [LARGE SCALE GENOMIC DNA]</scope>
    <source>
        <strain evidence="9 10">47C3B</strain>
    </source>
</reference>
<dbReference type="Proteomes" id="UP000199072">
    <property type="component" value="Unassembled WGS sequence"/>
</dbReference>
<evidence type="ECO:0000256" key="3">
    <source>
        <dbReference type="ARBA" id="ARBA00022670"/>
    </source>
</evidence>
<feature type="binding site" evidence="6">
    <location>
        <position position="76"/>
    </location>
    <ligand>
        <name>substrate</name>
    </ligand>
</feature>
<evidence type="ECO:0000256" key="5">
    <source>
        <dbReference type="ARBA" id="ARBA00022801"/>
    </source>
</evidence>
<comment type="catalytic activity">
    <reaction evidence="6 7">
        <text>Release of N-terminal amino acids, preferentially methionine, from peptides and arylamides.</text>
        <dbReference type="EC" id="3.4.11.18"/>
    </reaction>
</comment>
<dbReference type="SUPFAM" id="SSF55920">
    <property type="entry name" value="Creatinase/aminopeptidase"/>
    <property type="match status" value="1"/>
</dbReference>
<feature type="binding site" evidence="6">
    <location>
        <position position="202"/>
    </location>
    <ligand>
        <name>a divalent metal cation</name>
        <dbReference type="ChEBI" id="CHEBI:60240"/>
        <label>2</label>
        <note>catalytic</note>
    </ligand>
</feature>
<comment type="function">
    <text evidence="1 6">Removes the N-terminal methionine from nascent proteins. The N-terminal methionine is often cleaved when the second residue in the primary sequence is small and uncharged (Met-Ala-, Cys, Gly, Pro, Ser, Thr, or Val). Requires deformylation of the N(alpha)-formylated initiator methionine before it can be hydrolyzed.</text>
</comment>
<keyword evidence="2 6" id="KW-0031">Aminopeptidase</keyword>
<comment type="subunit">
    <text evidence="6">Monomer.</text>
</comment>
<feature type="binding site" evidence="6">
    <location>
        <position position="233"/>
    </location>
    <ligand>
        <name>a divalent metal cation</name>
        <dbReference type="ChEBI" id="CHEBI:60240"/>
        <label>1</label>
    </ligand>
</feature>
<comment type="similarity">
    <text evidence="6">Belongs to the peptidase M24A family. Methionine aminopeptidase type 1 subfamily.</text>
</comment>
<evidence type="ECO:0000256" key="6">
    <source>
        <dbReference type="HAMAP-Rule" id="MF_01974"/>
    </source>
</evidence>
<evidence type="ECO:0000256" key="7">
    <source>
        <dbReference type="RuleBase" id="RU003653"/>
    </source>
</evidence>
<gene>
    <name evidence="6" type="primary">map</name>
    <name evidence="9" type="ORF">SAMN05216464_111195</name>
</gene>
<dbReference type="PANTHER" id="PTHR43330:SF13">
    <property type="entry name" value="METHIONINE AMINOPEPTIDASE 2"/>
    <property type="match status" value="1"/>
</dbReference>
<keyword evidence="4 6" id="KW-0479">Metal-binding</keyword>
<dbReference type="InterPro" id="IPR001714">
    <property type="entry name" value="Pept_M24_MAP"/>
</dbReference>
<accession>A0A1G7HF07</accession>
<dbReference type="OrthoDB" id="9802055at2"/>
<feature type="binding site" evidence="6">
    <location>
        <position position="175"/>
    </location>
    <ligand>
        <name>substrate</name>
    </ligand>
</feature>
<proteinExistence type="inferred from homology"/>
<feature type="binding site" evidence="6">
    <location>
        <position position="94"/>
    </location>
    <ligand>
        <name>a divalent metal cation</name>
        <dbReference type="ChEBI" id="CHEBI:60240"/>
        <label>1</label>
    </ligand>
</feature>
<dbReference type="HAMAP" id="MF_01974">
    <property type="entry name" value="MetAP_1"/>
    <property type="match status" value="1"/>
</dbReference>
<evidence type="ECO:0000259" key="8">
    <source>
        <dbReference type="Pfam" id="PF00557"/>
    </source>
</evidence>
<keyword evidence="3 6" id="KW-0645">Protease</keyword>
<dbReference type="GO" id="GO:0006508">
    <property type="term" value="P:proteolysis"/>
    <property type="evidence" value="ECO:0007669"/>
    <property type="project" value="UniProtKB-KW"/>
</dbReference>
<dbReference type="PRINTS" id="PR00599">
    <property type="entry name" value="MAPEPTIDASE"/>
</dbReference>
<feature type="binding site" evidence="6">
    <location>
        <position position="105"/>
    </location>
    <ligand>
        <name>a divalent metal cation</name>
        <dbReference type="ChEBI" id="CHEBI:60240"/>
        <label>2</label>
        <note>catalytic</note>
    </ligand>
</feature>
<dbReference type="EC" id="3.4.11.18" evidence="6 7"/>
<dbReference type="InterPro" id="IPR036005">
    <property type="entry name" value="Creatinase/aminopeptidase-like"/>
</dbReference>
<comment type="cofactor">
    <cofactor evidence="6">
        <name>Co(2+)</name>
        <dbReference type="ChEBI" id="CHEBI:48828"/>
    </cofactor>
    <cofactor evidence="6">
        <name>Zn(2+)</name>
        <dbReference type="ChEBI" id="CHEBI:29105"/>
    </cofactor>
    <cofactor evidence="6">
        <name>Mn(2+)</name>
        <dbReference type="ChEBI" id="CHEBI:29035"/>
    </cofactor>
    <cofactor evidence="6">
        <name>Fe(2+)</name>
        <dbReference type="ChEBI" id="CHEBI:29033"/>
    </cofactor>
    <text evidence="6">Binds 2 divalent metal cations per subunit. Has a high-affinity and a low affinity metal-binding site. The true nature of the physiological cofactor is under debate. The enzyme is active with cobalt, zinc, manganese or divalent iron ions. Most likely, methionine aminopeptidases function as mononuclear Fe(2+)-metalloproteases under physiological conditions, and the catalytically relevant metal-binding site has been assigned to the histidine-containing high-affinity site.</text>
</comment>
<dbReference type="GO" id="GO:0004239">
    <property type="term" value="F:initiator methionyl aminopeptidase activity"/>
    <property type="evidence" value="ECO:0007669"/>
    <property type="project" value="UniProtKB-UniRule"/>
</dbReference>
<dbReference type="EMBL" id="FNAI01000011">
    <property type="protein sequence ID" value="SDE98884.1"/>
    <property type="molecule type" value="Genomic_DNA"/>
</dbReference>
<feature type="domain" description="Peptidase M24" evidence="8">
    <location>
        <begin position="11"/>
        <end position="240"/>
    </location>
</feature>
<dbReference type="CDD" id="cd01086">
    <property type="entry name" value="MetAP1"/>
    <property type="match status" value="1"/>
</dbReference>
<organism evidence="9 10">
    <name type="scientific">Mucilaginibacter pineti</name>
    <dbReference type="NCBI Taxonomy" id="1391627"/>
    <lineage>
        <taxon>Bacteria</taxon>
        <taxon>Pseudomonadati</taxon>
        <taxon>Bacteroidota</taxon>
        <taxon>Sphingobacteriia</taxon>
        <taxon>Sphingobacteriales</taxon>
        <taxon>Sphingobacteriaceae</taxon>
        <taxon>Mucilaginibacter</taxon>
    </lineage>
</organism>
<dbReference type="GO" id="GO:0046872">
    <property type="term" value="F:metal ion binding"/>
    <property type="evidence" value="ECO:0007669"/>
    <property type="project" value="UniProtKB-UniRule"/>
</dbReference>